<evidence type="ECO:0000256" key="6">
    <source>
        <dbReference type="PIRSR" id="PIRSR000185-3"/>
    </source>
</evidence>
<dbReference type="AlphaFoldDB" id="A0A1G8JEC3"/>
<protein>
    <recommendedName>
        <fullName evidence="2 4">Glutamate dehydrogenase</fullName>
    </recommendedName>
</protein>
<organism evidence="9 10">
    <name type="scientific">Natribacillus halophilus</name>
    <dbReference type="NCBI Taxonomy" id="549003"/>
    <lineage>
        <taxon>Bacteria</taxon>
        <taxon>Bacillati</taxon>
        <taxon>Bacillota</taxon>
        <taxon>Bacilli</taxon>
        <taxon>Bacillales</taxon>
        <taxon>Bacillaceae</taxon>
        <taxon>Natribacillus</taxon>
    </lineage>
</organism>
<feature type="binding site" evidence="5">
    <location>
        <position position="364"/>
    </location>
    <ligand>
        <name>substrate</name>
    </ligand>
</feature>
<evidence type="ECO:0000256" key="3">
    <source>
        <dbReference type="ARBA" id="ARBA00023002"/>
    </source>
</evidence>
<gene>
    <name evidence="9" type="ORF">SAMN04488123_101185</name>
</gene>
<proteinExistence type="inferred from homology"/>
<reference evidence="9 10" key="1">
    <citation type="submission" date="2016-10" db="EMBL/GenBank/DDBJ databases">
        <authorList>
            <person name="de Groot N.N."/>
        </authorList>
    </citation>
    <scope>NUCLEOTIDE SEQUENCE [LARGE SCALE GENOMIC DNA]</scope>
    <source>
        <strain evidence="9 10">DSM 21771</strain>
    </source>
</reference>
<dbReference type="RefSeq" id="WP_090395667.1">
    <property type="nucleotide sequence ID" value="NZ_FNEN01000001.1"/>
</dbReference>
<name>A0A1G8JEC3_9BACI</name>
<dbReference type="PANTHER" id="PTHR11606:SF13">
    <property type="entry name" value="GLUTAMATE DEHYDROGENASE 1, MITOCHONDRIAL"/>
    <property type="match status" value="1"/>
</dbReference>
<dbReference type="Proteomes" id="UP000198853">
    <property type="component" value="Unassembled WGS sequence"/>
</dbReference>
<keyword evidence="10" id="KW-1185">Reference proteome</keyword>
<dbReference type="GO" id="GO:0004352">
    <property type="term" value="F:glutamate dehydrogenase (NAD+) activity"/>
    <property type="evidence" value="ECO:0007669"/>
    <property type="project" value="TreeGrafter"/>
</dbReference>
<keyword evidence="3 4" id="KW-0560">Oxidoreductase</keyword>
<evidence type="ECO:0000256" key="7">
    <source>
        <dbReference type="RuleBase" id="RU004417"/>
    </source>
</evidence>
<dbReference type="Pfam" id="PF00208">
    <property type="entry name" value="ELFV_dehydrog"/>
    <property type="match status" value="1"/>
</dbReference>
<dbReference type="SUPFAM" id="SSF53223">
    <property type="entry name" value="Aminoacid dehydrogenase-like, N-terminal domain"/>
    <property type="match status" value="1"/>
</dbReference>
<accession>A0A1G8JEC3</accession>
<dbReference type="InterPro" id="IPR006096">
    <property type="entry name" value="Glu/Leu/Phe/Val/Trp_DH_C"/>
</dbReference>
<evidence type="ECO:0000313" key="9">
    <source>
        <dbReference type="EMBL" id="SDI29546.1"/>
    </source>
</evidence>
<dbReference type="SUPFAM" id="SSF51735">
    <property type="entry name" value="NAD(P)-binding Rossmann-fold domains"/>
    <property type="match status" value="1"/>
</dbReference>
<dbReference type="Gene3D" id="1.10.8.1210">
    <property type="match status" value="1"/>
</dbReference>
<evidence type="ECO:0000256" key="1">
    <source>
        <dbReference type="ARBA" id="ARBA00006382"/>
    </source>
</evidence>
<evidence type="ECO:0000259" key="8">
    <source>
        <dbReference type="SMART" id="SM00839"/>
    </source>
</evidence>
<dbReference type="GO" id="GO:0006538">
    <property type="term" value="P:L-glutamate catabolic process"/>
    <property type="evidence" value="ECO:0007669"/>
    <property type="project" value="TreeGrafter"/>
</dbReference>
<evidence type="ECO:0000313" key="10">
    <source>
        <dbReference type="Proteomes" id="UP000198853"/>
    </source>
</evidence>
<dbReference type="PRINTS" id="PR00082">
    <property type="entry name" value="GLFDHDRGNASE"/>
</dbReference>
<dbReference type="InterPro" id="IPR006097">
    <property type="entry name" value="Glu/Leu/Phe/Val/Trp_DH_dimer"/>
</dbReference>
<dbReference type="PIRSF" id="PIRSF000185">
    <property type="entry name" value="Glu_DH"/>
    <property type="match status" value="1"/>
</dbReference>
<evidence type="ECO:0000256" key="2">
    <source>
        <dbReference type="ARBA" id="ARBA00012896"/>
    </source>
</evidence>
<dbReference type="InterPro" id="IPR006095">
    <property type="entry name" value="Glu/Leu/Phe/Val/Trp_DH"/>
</dbReference>
<feature type="binding site" evidence="5">
    <location>
        <position position="236"/>
    </location>
    <ligand>
        <name>NAD(+)</name>
        <dbReference type="ChEBI" id="CHEBI:57540"/>
    </ligand>
</feature>
<dbReference type="InterPro" id="IPR036291">
    <property type="entry name" value="NAD(P)-bd_dom_sf"/>
</dbReference>
<dbReference type="GO" id="GO:0000166">
    <property type="term" value="F:nucleotide binding"/>
    <property type="evidence" value="ECO:0007669"/>
    <property type="project" value="UniProtKB-KW"/>
</dbReference>
<dbReference type="SMART" id="SM00839">
    <property type="entry name" value="ELFV_dehydrog"/>
    <property type="match status" value="1"/>
</dbReference>
<evidence type="ECO:0000256" key="5">
    <source>
        <dbReference type="PIRSR" id="PIRSR000185-2"/>
    </source>
</evidence>
<evidence type="ECO:0000256" key="4">
    <source>
        <dbReference type="PIRNR" id="PIRNR000185"/>
    </source>
</evidence>
<dbReference type="Gene3D" id="3.40.50.720">
    <property type="entry name" value="NAD(P)-binding Rossmann-like Domain"/>
    <property type="match status" value="1"/>
</dbReference>
<keyword evidence="5" id="KW-0547">Nucleotide-binding</keyword>
<dbReference type="Pfam" id="PF02812">
    <property type="entry name" value="ELFV_dehydrog_N"/>
    <property type="match status" value="1"/>
</dbReference>
<dbReference type="Gene3D" id="3.40.50.10860">
    <property type="entry name" value="Leucine Dehydrogenase, chain A, domain 1"/>
    <property type="match status" value="1"/>
</dbReference>
<keyword evidence="5" id="KW-0520">NAD</keyword>
<comment type="similarity">
    <text evidence="1 4 7">Belongs to the Glu/Leu/Phe/Val dehydrogenases family.</text>
</comment>
<feature type="site" description="Important for catalysis" evidence="6">
    <location>
        <position position="161"/>
    </location>
</feature>
<sequence>MGENGKQEAAAGEERKEKSRHTFALTQDIIASALQKWGYQTEVYELLKEPLRTLAVRIPIKMDNGETKVFSAFRVQHSDAVGPGIGGVRFHPEVTEKDVQAQAIWASLQAGIIDIPYGGASGAIVCNPMEMSFRELEALSRGYVRALVSFIGTSKDVIAPDAVTNTQVMAWMLDEYSQLKADDTPGFIIGKPVILGGSLGREAAVAKGVAITAKSAAKRLNLPLKGARAVIHGFGNVGTYVAKALEEAGVSIVGISDGHGALHDANGLDVDYLLDRRDSFGMVTNLFKKSISKKELLEVNCDMIIDSSRDTGIITSLSVDTITARLFIETGRHKISQEATARLHEQGTCVIPNLLTSAGNTAISYLEGVQNNQGYYWTEEEVNDKLQEILENALTSVYDLSRKRKVDMHEAAYMTGVQKLAEASRFRGWV</sequence>
<dbReference type="OrthoDB" id="9803297at2"/>
<feature type="domain" description="Glutamate/phenylalanine/leucine/valine/L-tryptophan dehydrogenase C-terminal" evidence="8">
    <location>
        <begin position="198"/>
        <end position="428"/>
    </location>
</feature>
<dbReference type="InterPro" id="IPR014362">
    <property type="entry name" value="Glu_DH"/>
</dbReference>
<dbReference type="PANTHER" id="PTHR11606">
    <property type="entry name" value="GLUTAMATE DEHYDROGENASE"/>
    <property type="match status" value="1"/>
</dbReference>
<dbReference type="EMBL" id="FNEN01000001">
    <property type="protein sequence ID" value="SDI29546.1"/>
    <property type="molecule type" value="Genomic_DNA"/>
</dbReference>
<dbReference type="InterPro" id="IPR046346">
    <property type="entry name" value="Aminoacid_DH-like_N_sf"/>
</dbReference>